<dbReference type="Proteomes" id="UP000002366">
    <property type="component" value="Chromosome"/>
</dbReference>
<sequence>MKNNLKIIKIISLVIALAFAAIAGRDFYEHRHFMEPVVPSPSLTEVKKLSDYEPSLKGTVNDSNVYVFDSGVPGGTALLIGGSHPEEPAANLTASLVAENVKVEQGRLFVIIRSSRSASTCTRMGEAYPDFYHVKTPWGDKRFRMGDRCTNPLDSWPDPEVYLHYPSRQMLAYMDIRNLNRTWPGRPNGAITERTTWAMTQLIRREKVDMAVDLHEAELEYPVENTIVTHEKGQSVAAMTSMVLTAELFEVPLSMEFSPQALHGLSHREIGDHTDAMSLLVEVAEPMIDRIRGITDEYLLMTGRDEFVMKAGEHKLLYAPIDERGWPIDVRVGRHSSTFQKMLEFYSLESPDRPIVISGVPGYTEVIENTLGAYLYNPEEAPEHKVFYD</sequence>
<dbReference type="HOGENOM" id="CLU_060714_0_0_0"/>
<dbReference type="Gene3D" id="3.40.630.10">
    <property type="entry name" value="Zn peptidases"/>
    <property type="match status" value="1"/>
</dbReference>
<evidence type="ECO:0000313" key="1">
    <source>
        <dbReference type="EMBL" id="ADE56326.1"/>
    </source>
</evidence>
<organism evidence="1 2">
    <name type="scientific">Aminobacterium colombiense (strain DSM 12261 / ALA-1)</name>
    <dbReference type="NCBI Taxonomy" id="572547"/>
    <lineage>
        <taxon>Bacteria</taxon>
        <taxon>Thermotogati</taxon>
        <taxon>Synergistota</taxon>
        <taxon>Synergistia</taxon>
        <taxon>Synergistales</taxon>
        <taxon>Aminobacteriaceae</taxon>
        <taxon>Aminobacterium</taxon>
    </lineage>
</organism>
<dbReference type="RefSeq" id="WP_013047592.1">
    <property type="nucleotide sequence ID" value="NC_014011.1"/>
</dbReference>
<dbReference type="EMBL" id="CP001997">
    <property type="protein sequence ID" value="ADE56326.1"/>
    <property type="molecule type" value="Genomic_DNA"/>
</dbReference>
<dbReference type="STRING" id="572547.Amico_0179"/>
<dbReference type="KEGG" id="aco:Amico_0179"/>
<dbReference type="AlphaFoldDB" id="D5ECP4"/>
<protein>
    <recommendedName>
        <fullName evidence="3">Succinylglutamate desuccinylase/aspartoacylase</fullName>
    </recommendedName>
</protein>
<keyword evidence="2" id="KW-1185">Reference proteome</keyword>
<accession>D5ECP4</accession>
<dbReference type="OrthoDB" id="9782876at2"/>
<evidence type="ECO:0000313" key="2">
    <source>
        <dbReference type="Proteomes" id="UP000002366"/>
    </source>
</evidence>
<reference evidence="1 2" key="1">
    <citation type="journal article" date="2010" name="Stand. Genomic Sci.">
        <title>Complete genome sequence of Aminobacterium colombiense type strain (ALA-1).</title>
        <authorList>
            <person name="Chertkov O."/>
            <person name="Sikorski J."/>
            <person name="Brambilla E."/>
            <person name="Lapidus A."/>
            <person name="Copeland A."/>
            <person name="Glavina Del Rio T."/>
            <person name="Nolan M."/>
            <person name="Lucas S."/>
            <person name="Tice H."/>
            <person name="Cheng J.F."/>
            <person name="Han C."/>
            <person name="Detter J.C."/>
            <person name="Bruce D."/>
            <person name="Tapia R."/>
            <person name="Goodwin L."/>
            <person name="Pitluck S."/>
            <person name="Liolios K."/>
            <person name="Ivanova N."/>
            <person name="Mavromatis K."/>
            <person name="Ovchinnikova G."/>
            <person name="Pati A."/>
            <person name="Chen A."/>
            <person name="Palaniappan K."/>
            <person name="Land M."/>
            <person name="Hauser L."/>
            <person name="Chang Y.J."/>
            <person name="Jeffries C.D."/>
            <person name="Spring S."/>
            <person name="Rohde M."/>
            <person name="Goker M."/>
            <person name="Bristow J."/>
            <person name="Eisen J.A."/>
            <person name="Markowitz V."/>
            <person name="Hugenholtz P."/>
            <person name="Kyrpides N.C."/>
            <person name="Klenk H.P."/>
        </authorList>
    </citation>
    <scope>NUCLEOTIDE SEQUENCE [LARGE SCALE GENOMIC DNA]</scope>
    <source>
        <strain evidence="2">DSM 12261 / ALA-1</strain>
    </source>
</reference>
<dbReference type="eggNOG" id="COG3608">
    <property type="taxonomic scope" value="Bacteria"/>
</dbReference>
<gene>
    <name evidence="1" type="ordered locus">Amico_0179</name>
</gene>
<name>D5ECP4_AMICL</name>
<dbReference type="SUPFAM" id="SSF53187">
    <property type="entry name" value="Zn-dependent exopeptidases"/>
    <property type="match status" value="1"/>
</dbReference>
<proteinExistence type="predicted"/>
<evidence type="ECO:0008006" key="3">
    <source>
        <dbReference type="Google" id="ProtNLM"/>
    </source>
</evidence>